<comment type="caution">
    <text evidence="2">The sequence shown here is derived from an EMBL/GenBank/DDBJ whole genome shotgun (WGS) entry which is preliminary data.</text>
</comment>
<dbReference type="PANTHER" id="PTHR16214">
    <property type="entry name" value="TRANSMEMBRANE PROTEIN 260"/>
    <property type="match status" value="1"/>
</dbReference>
<dbReference type="SUPFAM" id="SSF46589">
    <property type="entry name" value="tRNA-binding arm"/>
    <property type="match status" value="1"/>
</dbReference>
<name>A0A6I0JNB5_BACUN</name>
<gene>
    <name evidence="2" type="ORF">GAQ75_23900</name>
</gene>
<evidence type="ECO:0000259" key="1">
    <source>
        <dbReference type="Pfam" id="PF02403"/>
    </source>
</evidence>
<dbReference type="Gene3D" id="1.10.287.40">
    <property type="entry name" value="Serine-tRNA synthetase, tRNA binding domain"/>
    <property type="match status" value="1"/>
</dbReference>
<reference evidence="2 3" key="1">
    <citation type="journal article" date="2019" name="Nat. Med.">
        <title>A library of human gut bacterial isolates paired with longitudinal multiomics data enables mechanistic microbiome research.</title>
        <authorList>
            <person name="Poyet M."/>
            <person name="Groussin M."/>
            <person name="Gibbons S.M."/>
            <person name="Avila-Pacheco J."/>
            <person name="Jiang X."/>
            <person name="Kearney S.M."/>
            <person name="Perrotta A.R."/>
            <person name="Berdy B."/>
            <person name="Zhao S."/>
            <person name="Lieberman T.D."/>
            <person name="Swanson P.K."/>
            <person name="Smith M."/>
            <person name="Roesemann S."/>
            <person name="Alexander J.E."/>
            <person name="Rich S.A."/>
            <person name="Livny J."/>
            <person name="Vlamakis H."/>
            <person name="Clish C."/>
            <person name="Bullock K."/>
            <person name="Deik A."/>
            <person name="Scott J."/>
            <person name="Pierce K.A."/>
            <person name="Xavier R.J."/>
            <person name="Alm E.J."/>
        </authorList>
    </citation>
    <scope>NUCLEOTIDE SEQUENCE [LARGE SCALE GENOMIC DNA]</scope>
    <source>
        <strain evidence="2 3">BIOML-A37</strain>
    </source>
</reference>
<dbReference type="InterPro" id="IPR015866">
    <property type="entry name" value="Ser-tRNA-synth_1_N"/>
</dbReference>
<feature type="domain" description="Serine-tRNA synthetase type1 N-terminal" evidence="1">
    <location>
        <begin position="1"/>
        <end position="76"/>
    </location>
</feature>
<accession>A0A6I0JNB5</accession>
<sequence length="190" mass="21795">MLTIKQITENTDAVIRGLEKKHFKGAKETIAQVIEVNDKRRNTQNQLDKNLAEVNSLSKTIGQLMKEGKKDKALAALEYAEKMIPAFNVPYDVQNGALEMAEAYYQLGNNTKADQIIDELANKSVEYLTWYLSLDDNHLLMSQREFIMHLSALDMEVKMMEKYKSKLAGNYTPKVNELYNIYVGRMKAHQ</sequence>
<evidence type="ECO:0000313" key="3">
    <source>
        <dbReference type="Proteomes" id="UP000438773"/>
    </source>
</evidence>
<dbReference type="InterPro" id="IPR010978">
    <property type="entry name" value="tRNA-bd_arm"/>
</dbReference>
<protein>
    <recommendedName>
        <fullName evidence="1">Serine-tRNA synthetase type1 N-terminal domain-containing protein</fullName>
    </recommendedName>
</protein>
<dbReference type="AlphaFoldDB" id="A0A6I0JNB5"/>
<dbReference type="EMBL" id="WCUQ01000163">
    <property type="protein sequence ID" value="KAB4115537.1"/>
    <property type="molecule type" value="Genomic_DNA"/>
</dbReference>
<dbReference type="PANTHER" id="PTHR16214:SF3">
    <property type="entry name" value="TRANSMEMBRANE PROTEIN 260"/>
    <property type="match status" value="1"/>
</dbReference>
<dbReference type="Pfam" id="PF02403">
    <property type="entry name" value="Seryl_tRNA_N"/>
    <property type="match status" value="1"/>
</dbReference>
<dbReference type="Proteomes" id="UP000438773">
    <property type="component" value="Unassembled WGS sequence"/>
</dbReference>
<dbReference type="InterPro" id="IPR052724">
    <property type="entry name" value="GT117_domain-containing"/>
</dbReference>
<proteinExistence type="predicted"/>
<dbReference type="GO" id="GO:0000166">
    <property type="term" value="F:nucleotide binding"/>
    <property type="evidence" value="ECO:0007669"/>
    <property type="project" value="InterPro"/>
</dbReference>
<evidence type="ECO:0000313" key="2">
    <source>
        <dbReference type="EMBL" id="KAB4115537.1"/>
    </source>
</evidence>
<dbReference type="InterPro" id="IPR042103">
    <property type="entry name" value="SerRS_1_N_sf"/>
</dbReference>
<organism evidence="2 3">
    <name type="scientific">Bacteroides uniformis</name>
    <dbReference type="NCBI Taxonomy" id="820"/>
    <lineage>
        <taxon>Bacteria</taxon>
        <taxon>Pseudomonadati</taxon>
        <taxon>Bacteroidota</taxon>
        <taxon>Bacteroidia</taxon>
        <taxon>Bacteroidales</taxon>
        <taxon>Bacteroidaceae</taxon>
        <taxon>Bacteroides</taxon>
    </lineage>
</organism>